<organism evidence="1 2">
    <name type="scientific">Ancylostoma duodenale</name>
    <dbReference type="NCBI Taxonomy" id="51022"/>
    <lineage>
        <taxon>Eukaryota</taxon>
        <taxon>Metazoa</taxon>
        <taxon>Ecdysozoa</taxon>
        <taxon>Nematoda</taxon>
        <taxon>Chromadorea</taxon>
        <taxon>Rhabditida</taxon>
        <taxon>Rhabditina</taxon>
        <taxon>Rhabditomorpha</taxon>
        <taxon>Strongyloidea</taxon>
        <taxon>Ancylostomatidae</taxon>
        <taxon>Ancylostomatinae</taxon>
        <taxon>Ancylostoma</taxon>
    </lineage>
</organism>
<accession>A0A0C2D3L2</accession>
<sequence length="65" mass="7554">MYVWGAFKATNRPGQRCPQRYSADSFACNPVERSGFKFERDMMSFGKRATGFEREMMSFGKRSPK</sequence>
<evidence type="ECO:0000313" key="2">
    <source>
        <dbReference type="Proteomes" id="UP000054047"/>
    </source>
</evidence>
<dbReference type="OrthoDB" id="5859181at2759"/>
<keyword evidence="2" id="KW-1185">Reference proteome</keyword>
<gene>
    <name evidence="1" type="ORF">ANCDUO_05647</name>
</gene>
<name>A0A0C2D3L2_9BILA</name>
<dbReference type="EMBL" id="KN728283">
    <property type="protein sequence ID" value="KIH64048.1"/>
    <property type="molecule type" value="Genomic_DNA"/>
</dbReference>
<protein>
    <submittedName>
        <fullName evidence="1">Uncharacterized protein</fullName>
    </submittedName>
</protein>
<proteinExistence type="predicted"/>
<reference evidence="1 2" key="1">
    <citation type="submission" date="2013-12" db="EMBL/GenBank/DDBJ databases">
        <title>Draft genome of the parsitic nematode Ancylostoma duodenale.</title>
        <authorList>
            <person name="Mitreva M."/>
        </authorList>
    </citation>
    <scope>NUCLEOTIDE SEQUENCE [LARGE SCALE GENOMIC DNA]</scope>
    <source>
        <strain evidence="1 2">Zhejiang</strain>
    </source>
</reference>
<evidence type="ECO:0000313" key="1">
    <source>
        <dbReference type="EMBL" id="KIH64048.1"/>
    </source>
</evidence>
<dbReference type="Proteomes" id="UP000054047">
    <property type="component" value="Unassembled WGS sequence"/>
</dbReference>
<dbReference type="AlphaFoldDB" id="A0A0C2D3L2"/>